<evidence type="ECO:0000256" key="5">
    <source>
        <dbReference type="ARBA" id="ARBA00023136"/>
    </source>
</evidence>
<proteinExistence type="predicted"/>
<protein>
    <submittedName>
        <fullName evidence="7">LysE family translocator</fullName>
    </submittedName>
</protein>
<feature type="transmembrane region" description="Helical" evidence="6">
    <location>
        <begin position="70"/>
        <end position="89"/>
    </location>
</feature>
<feature type="transmembrane region" description="Helical" evidence="6">
    <location>
        <begin position="176"/>
        <end position="194"/>
    </location>
</feature>
<dbReference type="PANTHER" id="PTHR30086">
    <property type="entry name" value="ARGININE EXPORTER PROTEIN ARGO"/>
    <property type="match status" value="1"/>
</dbReference>
<keyword evidence="8" id="KW-1185">Reference proteome</keyword>
<evidence type="ECO:0000256" key="6">
    <source>
        <dbReference type="SAM" id="Phobius"/>
    </source>
</evidence>
<keyword evidence="4 6" id="KW-1133">Transmembrane helix</keyword>
<name>A0ABX8Z742_9NEIS</name>
<dbReference type="Pfam" id="PF01810">
    <property type="entry name" value="LysE"/>
    <property type="match status" value="1"/>
</dbReference>
<dbReference type="Proteomes" id="UP000825679">
    <property type="component" value="Chromosome"/>
</dbReference>
<dbReference type="RefSeq" id="WP_221005996.1">
    <property type="nucleotide sequence ID" value="NZ_CP081150.1"/>
</dbReference>
<evidence type="ECO:0000256" key="2">
    <source>
        <dbReference type="ARBA" id="ARBA00022475"/>
    </source>
</evidence>
<feature type="transmembrane region" description="Helical" evidence="6">
    <location>
        <begin position="109"/>
        <end position="129"/>
    </location>
</feature>
<dbReference type="InterPro" id="IPR001123">
    <property type="entry name" value="LeuE-type"/>
</dbReference>
<dbReference type="PANTHER" id="PTHR30086:SF20">
    <property type="entry name" value="ARGININE EXPORTER PROTEIN ARGO-RELATED"/>
    <property type="match status" value="1"/>
</dbReference>
<evidence type="ECO:0000256" key="1">
    <source>
        <dbReference type="ARBA" id="ARBA00004651"/>
    </source>
</evidence>
<feature type="transmembrane region" description="Helical" evidence="6">
    <location>
        <begin position="41"/>
        <end position="63"/>
    </location>
</feature>
<sequence>MLNLAFITYVSIMSVTPGPNNLMLAASGGNFGFRRTIPHMLGISIGHAVQVFLVGLFLAWIMAMLGSVRPILAVLGCSYLLWLSWKIWLSASPEGKAVARPMSFIAAAAFQWINPKAWVMVLNTVILFLPQGQQHWQAALGLALLCALINLPCIGVWAWLGDALRHHLLVPRNLKIFNGIMATLMALTAFYLLYDELIGLI</sequence>
<organism evidence="7 8">
    <name type="scientific">Deefgea tanakiae</name>
    <dbReference type="NCBI Taxonomy" id="2865840"/>
    <lineage>
        <taxon>Bacteria</taxon>
        <taxon>Pseudomonadati</taxon>
        <taxon>Pseudomonadota</taxon>
        <taxon>Betaproteobacteria</taxon>
        <taxon>Neisseriales</taxon>
        <taxon>Chitinibacteraceae</taxon>
        <taxon>Deefgea</taxon>
    </lineage>
</organism>
<keyword evidence="2" id="KW-1003">Cell membrane</keyword>
<evidence type="ECO:0000313" key="7">
    <source>
        <dbReference type="EMBL" id="QZA77615.1"/>
    </source>
</evidence>
<feature type="transmembrane region" description="Helical" evidence="6">
    <location>
        <begin position="141"/>
        <end position="160"/>
    </location>
</feature>
<evidence type="ECO:0000313" key="8">
    <source>
        <dbReference type="Proteomes" id="UP000825679"/>
    </source>
</evidence>
<accession>A0ABX8Z742</accession>
<reference evidence="7 8" key="1">
    <citation type="submission" date="2021-08" db="EMBL/GenBank/DDBJ databases">
        <title>complete genome sequencing of Deefgea sp. D25.</title>
        <authorList>
            <person name="Bae J.-W."/>
            <person name="Gim D.-H."/>
        </authorList>
    </citation>
    <scope>NUCLEOTIDE SEQUENCE [LARGE SCALE GENOMIC DNA]</scope>
    <source>
        <strain evidence="7 8">D25</strain>
    </source>
</reference>
<comment type="subcellular location">
    <subcellularLocation>
        <location evidence="1">Cell membrane</location>
        <topology evidence="1">Multi-pass membrane protein</topology>
    </subcellularLocation>
</comment>
<dbReference type="EMBL" id="CP081150">
    <property type="protein sequence ID" value="QZA77615.1"/>
    <property type="molecule type" value="Genomic_DNA"/>
</dbReference>
<evidence type="ECO:0000256" key="4">
    <source>
        <dbReference type="ARBA" id="ARBA00022989"/>
    </source>
</evidence>
<keyword evidence="5 6" id="KW-0472">Membrane</keyword>
<keyword evidence="3 6" id="KW-0812">Transmembrane</keyword>
<gene>
    <name evidence="7" type="ORF">K4H28_15270</name>
</gene>
<evidence type="ECO:0000256" key="3">
    <source>
        <dbReference type="ARBA" id="ARBA00022692"/>
    </source>
</evidence>